<dbReference type="InterPro" id="IPR002347">
    <property type="entry name" value="SDR_fam"/>
</dbReference>
<dbReference type="PANTHER" id="PTHR43391">
    <property type="entry name" value="RETINOL DEHYDROGENASE-RELATED"/>
    <property type="match status" value="1"/>
</dbReference>
<gene>
    <name evidence="5" type="ORF">H6P80_13450</name>
</gene>
<dbReference type="PROSITE" id="PS00061">
    <property type="entry name" value="ADH_SHORT"/>
    <property type="match status" value="1"/>
</dbReference>
<evidence type="ECO:0000256" key="4">
    <source>
        <dbReference type="RuleBase" id="RU000363"/>
    </source>
</evidence>
<sequence>MSEYQGRNALVTGGVSGLGFGICKAFAGAGMNCIIGYRNEEHREETARWFADNGHAEPLFVKLDVADRDNWAEVRDRIAAERGNLHILCNNAGVSVFGPMEEATYDDWDWIMGVNFGGIVNSLVTMLPGMKAHGEPGHVVNVASMAAHLAGPQAGIYTASKFAVRGLTESLRYNLAPTNLKTSIMCPGLIASNAWNAGLNRPEQYKESGLGTDSYEVLAPLKDAFANGMSIEEAGQRLLAGMQRGDFWIFSHGEYTQDFDEIHDELIAALPKEDFPAERLKVEEDRRRANKLALTQKTGIDQMVGE</sequence>
<dbReference type="Proteomes" id="UP000564378">
    <property type="component" value="Unassembled WGS sequence"/>
</dbReference>
<proteinExistence type="inferred from homology"/>
<protein>
    <submittedName>
        <fullName evidence="5">SDR family oxidoreductase</fullName>
    </submittedName>
</protein>
<organism evidence="5 6">
    <name type="scientific">Parasphingopyxis marina</name>
    <dbReference type="NCBI Taxonomy" id="2761622"/>
    <lineage>
        <taxon>Bacteria</taxon>
        <taxon>Pseudomonadati</taxon>
        <taxon>Pseudomonadota</taxon>
        <taxon>Alphaproteobacteria</taxon>
        <taxon>Sphingomonadales</taxon>
        <taxon>Sphingomonadaceae</taxon>
        <taxon>Parasphingopyxis</taxon>
    </lineage>
</organism>
<dbReference type="PANTHER" id="PTHR43391:SF14">
    <property type="entry name" value="DEHYDROGENASE_REDUCTASE SDR FAMILY PROTEIN 7-LIKE"/>
    <property type="match status" value="1"/>
</dbReference>
<dbReference type="GO" id="GO:0016491">
    <property type="term" value="F:oxidoreductase activity"/>
    <property type="evidence" value="ECO:0007669"/>
    <property type="project" value="UniProtKB-KW"/>
</dbReference>
<dbReference type="InterPro" id="IPR036291">
    <property type="entry name" value="NAD(P)-bd_dom_sf"/>
</dbReference>
<comment type="similarity">
    <text evidence="1 4">Belongs to the short-chain dehydrogenases/reductases (SDR) family.</text>
</comment>
<dbReference type="EMBL" id="JACJVJ010000002">
    <property type="protein sequence ID" value="MBC2778624.1"/>
    <property type="molecule type" value="Genomic_DNA"/>
</dbReference>
<dbReference type="Gene3D" id="3.40.50.720">
    <property type="entry name" value="NAD(P)-binding Rossmann-like Domain"/>
    <property type="match status" value="1"/>
</dbReference>
<evidence type="ECO:0000313" key="5">
    <source>
        <dbReference type="EMBL" id="MBC2778624.1"/>
    </source>
</evidence>
<name>A0A842I3L3_9SPHN</name>
<dbReference type="AlphaFoldDB" id="A0A842I3L3"/>
<keyword evidence="2" id="KW-0521">NADP</keyword>
<dbReference type="Pfam" id="PF00106">
    <property type="entry name" value="adh_short"/>
    <property type="match status" value="1"/>
</dbReference>
<evidence type="ECO:0000256" key="1">
    <source>
        <dbReference type="ARBA" id="ARBA00006484"/>
    </source>
</evidence>
<keyword evidence="3" id="KW-0560">Oxidoreductase</keyword>
<accession>A0A842I3L3</accession>
<dbReference type="CDD" id="cd05233">
    <property type="entry name" value="SDR_c"/>
    <property type="match status" value="1"/>
</dbReference>
<evidence type="ECO:0000313" key="6">
    <source>
        <dbReference type="Proteomes" id="UP000564378"/>
    </source>
</evidence>
<reference evidence="5 6" key="1">
    <citation type="submission" date="2020-08" db="EMBL/GenBank/DDBJ databases">
        <title>Draft genome sequence of Parasphingopyxis sp. GrpM-11.</title>
        <authorList>
            <person name="Oh J."/>
            <person name="Roh D.-H."/>
        </authorList>
    </citation>
    <scope>NUCLEOTIDE SEQUENCE [LARGE SCALE GENOMIC DNA]</scope>
    <source>
        <strain evidence="5 6">GrpM-11</strain>
    </source>
</reference>
<dbReference type="RefSeq" id="WP_185801868.1">
    <property type="nucleotide sequence ID" value="NZ_JACJVJ010000002.1"/>
</dbReference>
<dbReference type="InterPro" id="IPR020904">
    <property type="entry name" value="Sc_DH/Rdtase_CS"/>
</dbReference>
<evidence type="ECO:0000256" key="3">
    <source>
        <dbReference type="ARBA" id="ARBA00023002"/>
    </source>
</evidence>
<dbReference type="PRINTS" id="PR00080">
    <property type="entry name" value="SDRFAMILY"/>
</dbReference>
<comment type="caution">
    <text evidence="5">The sequence shown here is derived from an EMBL/GenBank/DDBJ whole genome shotgun (WGS) entry which is preliminary data.</text>
</comment>
<keyword evidence="6" id="KW-1185">Reference proteome</keyword>
<evidence type="ECO:0000256" key="2">
    <source>
        <dbReference type="ARBA" id="ARBA00022857"/>
    </source>
</evidence>
<dbReference type="PRINTS" id="PR00081">
    <property type="entry name" value="GDHRDH"/>
</dbReference>
<dbReference type="SUPFAM" id="SSF51735">
    <property type="entry name" value="NAD(P)-binding Rossmann-fold domains"/>
    <property type="match status" value="1"/>
</dbReference>